<protein>
    <submittedName>
        <fullName evidence="2">Sulfotransferase family protein</fullName>
    </submittedName>
</protein>
<dbReference type="EMBL" id="CAXIXY010000004">
    <property type="protein sequence ID" value="CAL2087025.1"/>
    <property type="molecule type" value="Genomic_DNA"/>
</dbReference>
<organism evidence="2 3">
    <name type="scientific">Tenacibaculum platacis</name>
    <dbReference type="NCBI Taxonomy" id="3137852"/>
    <lineage>
        <taxon>Bacteria</taxon>
        <taxon>Pseudomonadati</taxon>
        <taxon>Bacteroidota</taxon>
        <taxon>Flavobacteriia</taxon>
        <taxon>Flavobacteriales</taxon>
        <taxon>Flavobacteriaceae</taxon>
        <taxon>Tenacibaculum</taxon>
    </lineage>
</organism>
<comment type="caution">
    <text evidence="2">The sequence shown here is derived from an EMBL/GenBank/DDBJ whole genome shotgun (WGS) entry which is preliminary data.</text>
</comment>
<gene>
    <name evidence="2" type="ORF">T190607A01A_20737</name>
</gene>
<dbReference type="InterPro" id="IPR026634">
    <property type="entry name" value="TPST-like"/>
</dbReference>
<reference evidence="2 3" key="1">
    <citation type="submission" date="2024-05" db="EMBL/GenBank/DDBJ databases">
        <authorList>
            <person name="Duchaud E."/>
        </authorList>
    </citation>
    <scope>NUCLEOTIDE SEQUENCE [LARGE SCALE GENOMIC DNA]</scope>
    <source>
        <strain evidence="2">Ena-SAMPLE-TAB-13-05-2024-13:56:06:370-140302</strain>
    </source>
</reference>
<dbReference type="Proteomes" id="UP001497416">
    <property type="component" value="Unassembled WGS sequence"/>
</dbReference>
<name>A0ABP1EQW3_9FLAO</name>
<dbReference type="PANTHER" id="PTHR12788">
    <property type="entry name" value="PROTEIN-TYROSINE SULFOTRANSFERASE 2"/>
    <property type="match status" value="1"/>
</dbReference>
<evidence type="ECO:0000256" key="1">
    <source>
        <dbReference type="ARBA" id="ARBA00022679"/>
    </source>
</evidence>
<dbReference type="Gene3D" id="3.40.50.300">
    <property type="entry name" value="P-loop containing nucleotide triphosphate hydrolases"/>
    <property type="match status" value="1"/>
</dbReference>
<evidence type="ECO:0000313" key="3">
    <source>
        <dbReference type="Proteomes" id="UP001497416"/>
    </source>
</evidence>
<dbReference type="InterPro" id="IPR027417">
    <property type="entry name" value="P-loop_NTPase"/>
</dbReference>
<keyword evidence="3" id="KW-1185">Reference proteome</keyword>
<dbReference type="Pfam" id="PF13469">
    <property type="entry name" value="Sulfotransfer_3"/>
    <property type="match status" value="2"/>
</dbReference>
<keyword evidence="1" id="KW-0808">Transferase</keyword>
<sequence length="210" mass="24453">MNNISQLLLIVGAQRSGTTLLAAMLGGHSEINMLIESTNKDVLKLAGKKYSGNKLVCWRQIRMHQRPSKFGHLMNRIFNLDLTIKSSKFHKNKLYPTSKLTVQDYINQGAKIITIIRDEDEVISSMMKRVKMNVSQAKNEYVRTIEMISEIDKYQHSYHVKFSDLIHNTEVTLRNICNFLEINFEERMLQGVEYNIFYPHKEILKEKSKS</sequence>
<evidence type="ECO:0000313" key="2">
    <source>
        <dbReference type="EMBL" id="CAL2087025.1"/>
    </source>
</evidence>
<dbReference type="SUPFAM" id="SSF52540">
    <property type="entry name" value="P-loop containing nucleoside triphosphate hydrolases"/>
    <property type="match status" value="1"/>
</dbReference>
<dbReference type="PANTHER" id="PTHR12788:SF10">
    <property type="entry name" value="PROTEIN-TYROSINE SULFOTRANSFERASE"/>
    <property type="match status" value="1"/>
</dbReference>
<proteinExistence type="predicted"/>
<accession>A0ABP1EQW3</accession>
<dbReference type="RefSeq" id="WP_348712291.1">
    <property type="nucleotide sequence ID" value="NZ_CAXIXY010000004.1"/>
</dbReference>